<evidence type="ECO:0000256" key="10">
    <source>
        <dbReference type="ARBA" id="ARBA00022989"/>
    </source>
</evidence>
<keyword evidence="8" id="KW-0106">Calcium</keyword>
<feature type="compositionally biased region" description="Low complexity" evidence="13">
    <location>
        <begin position="234"/>
        <end position="245"/>
    </location>
</feature>
<dbReference type="InterPro" id="IPR011992">
    <property type="entry name" value="EF-hand-dom_pair"/>
</dbReference>
<evidence type="ECO:0000259" key="16">
    <source>
        <dbReference type="PROSITE" id="PS51384"/>
    </source>
</evidence>
<feature type="compositionally biased region" description="Low complexity" evidence="13">
    <location>
        <begin position="1"/>
        <end position="29"/>
    </location>
</feature>
<accession>A0AAW1GZJ0</accession>
<feature type="transmembrane region" description="Helical" evidence="14">
    <location>
        <begin position="272"/>
        <end position="291"/>
    </location>
</feature>
<dbReference type="PANTHER" id="PTHR11972">
    <property type="entry name" value="NADPH OXIDASE"/>
    <property type="match status" value="1"/>
</dbReference>
<evidence type="ECO:0000256" key="2">
    <source>
        <dbReference type="ARBA" id="ARBA00007975"/>
    </source>
</evidence>
<dbReference type="PANTHER" id="PTHR11972:SF127">
    <property type="entry name" value="RESPIRATORY BURST OXIDASE HOMOLOG PROTEIN A-LIKE"/>
    <property type="match status" value="1"/>
</dbReference>
<evidence type="ECO:0000256" key="4">
    <source>
        <dbReference type="ARBA" id="ARBA00022630"/>
    </source>
</evidence>
<dbReference type="GO" id="GO:0016175">
    <property type="term" value="F:superoxide-generating NAD(P)H oxidase activity"/>
    <property type="evidence" value="ECO:0007669"/>
    <property type="project" value="UniProtKB-ARBA"/>
</dbReference>
<comment type="subcellular location">
    <subcellularLocation>
        <location evidence="1">Membrane</location>
        <topology evidence="1">Multi-pass membrane protein</topology>
    </subcellularLocation>
</comment>
<evidence type="ECO:0000256" key="9">
    <source>
        <dbReference type="ARBA" id="ARBA00022857"/>
    </source>
</evidence>
<dbReference type="InterPro" id="IPR013112">
    <property type="entry name" value="FAD-bd_8"/>
</dbReference>
<dbReference type="SUPFAM" id="SSF63380">
    <property type="entry name" value="Riboflavin synthase domain-like"/>
    <property type="match status" value="1"/>
</dbReference>
<dbReference type="SFLD" id="SFLDG01169">
    <property type="entry name" value="NADPH_oxidase_subgroup_(NOX)"/>
    <property type="match status" value="1"/>
</dbReference>
<keyword evidence="12 14" id="KW-0472">Membrane</keyword>
<dbReference type="InterPro" id="IPR017938">
    <property type="entry name" value="Riboflavin_synthase-like_b-brl"/>
</dbReference>
<evidence type="ECO:0000256" key="1">
    <source>
        <dbReference type="ARBA" id="ARBA00004141"/>
    </source>
</evidence>
<dbReference type="InterPro" id="IPR013623">
    <property type="entry name" value="NADPH_Ox"/>
</dbReference>
<keyword evidence="18" id="KW-1185">Reference proteome</keyword>
<keyword evidence="7" id="KW-0274">FAD</keyword>
<dbReference type="Proteomes" id="UP001443914">
    <property type="component" value="Unassembled WGS sequence"/>
</dbReference>
<feature type="transmembrane region" description="Helical" evidence="14">
    <location>
        <begin position="453"/>
        <end position="473"/>
    </location>
</feature>
<dbReference type="FunFam" id="2.40.30.10:FF:000059">
    <property type="entry name" value="dual oxidase isoform X1"/>
    <property type="match status" value="1"/>
</dbReference>
<dbReference type="EMBL" id="JBDFQZ010000013">
    <property type="protein sequence ID" value="KAK9669122.1"/>
    <property type="molecule type" value="Genomic_DNA"/>
</dbReference>
<dbReference type="Pfam" id="PF08022">
    <property type="entry name" value="FAD_binding_8"/>
    <property type="match status" value="1"/>
</dbReference>
<dbReference type="InterPro" id="IPR013130">
    <property type="entry name" value="Fe3_Rdtase_TM_dom"/>
</dbReference>
<dbReference type="InterPro" id="IPR000778">
    <property type="entry name" value="Cyt_b245_heavy_chain"/>
</dbReference>
<gene>
    <name evidence="17" type="ORF">RND81_13G110800</name>
</gene>
<feature type="region of interest" description="Disordered" evidence="13">
    <location>
        <begin position="1"/>
        <end position="31"/>
    </location>
</feature>
<dbReference type="Gene3D" id="3.40.50.80">
    <property type="entry name" value="Nucleotide-binding domain of ferredoxin-NADP reductase (FNR) module"/>
    <property type="match status" value="1"/>
</dbReference>
<dbReference type="CDD" id="cd06186">
    <property type="entry name" value="NOX_Duox_like_FAD_NADP"/>
    <property type="match status" value="1"/>
</dbReference>
<keyword evidence="5 14" id="KW-0812">Transmembrane</keyword>
<dbReference type="SUPFAM" id="SSF47473">
    <property type="entry name" value="EF-hand"/>
    <property type="match status" value="1"/>
</dbReference>
<dbReference type="PROSITE" id="PS00018">
    <property type="entry name" value="EF_HAND_1"/>
    <property type="match status" value="1"/>
</dbReference>
<dbReference type="GO" id="GO:0042742">
    <property type="term" value="P:defense response to bacterium"/>
    <property type="evidence" value="ECO:0007669"/>
    <property type="project" value="UniProtKB-ARBA"/>
</dbReference>
<feature type="domain" description="EF-hand" evidence="15">
    <location>
        <begin position="148"/>
        <end position="175"/>
    </location>
</feature>
<evidence type="ECO:0000256" key="12">
    <source>
        <dbReference type="ARBA" id="ARBA00023136"/>
    </source>
</evidence>
<evidence type="ECO:0000256" key="13">
    <source>
        <dbReference type="SAM" id="MobiDB-lite"/>
    </source>
</evidence>
<evidence type="ECO:0000313" key="17">
    <source>
        <dbReference type="EMBL" id="KAK9669122.1"/>
    </source>
</evidence>
<dbReference type="GO" id="GO:0016174">
    <property type="term" value="F:NAD(P)H oxidase H2O2-forming activity"/>
    <property type="evidence" value="ECO:0007669"/>
    <property type="project" value="TreeGrafter"/>
</dbReference>
<name>A0AAW1GZJ0_SAPOF</name>
<keyword evidence="4" id="KW-0285">Flavoprotein</keyword>
<feature type="region of interest" description="Disordered" evidence="13">
    <location>
        <begin position="219"/>
        <end position="250"/>
    </location>
</feature>
<dbReference type="InterPro" id="IPR013121">
    <property type="entry name" value="Fe_red_NAD-bd_6"/>
</dbReference>
<dbReference type="InterPro" id="IPR018247">
    <property type="entry name" value="EF_Hand_1_Ca_BS"/>
</dbReference>
<dbReference type="PROSITE" id="PS51384">
    <property type="entry name" value="FAD_FR"/>
    <property type="match status" value="1"/>
</dbReference>
<evidence type="ECO:0000256" key="11">
    <source>
        <dbReference type="ARBA" id="ARBA00023002"/>
    </source>
</evidence>
<dbReference type="PRINTS" id="PR00466">
    <property type="entry name" value="GP91PHOX"/>
</dbReference>
<comment type="caution">
    <text evidence="17">The sequence shown here is derived from an EMBL/GenBank/DDBJ whole genome shotgun (WGS) entry which is preliminary data.</text>
</comment>
<organism evidence="17 18">
    <name type="scientific">Saponaria officinalis</name>
    <name type="common">Common soapwort</name>
    <name type="synonym">Lychnis saponaria</name>
    <dbReference type="NCBI Taxonomy" id="3572"/>
    <lineage>
        <taxon>Eukaryota</taxon>
        <taxon>Viridiplantae</taxon>
        <taxon>Streptophyta</taxon>
        <taxon>Embryophyta</taxon>
        <taxon>Tracheophyta</taxon>
        <taxon>Spermatophyta</taxon>
        <taxon>Magnoliopsida</taxon>
        <taxon>eudicotyledons</taxon>
        <taxon>Gunneridae</taxon>
        <taxon>Pentapetalae</taxon>
        <taxon>Caryophyllales</taxon>
        <taxon>Caryophyllaceae</taxon>
        <taxon>Caryophylleae</taxon>
        <taxon>Saponaria</taxon>
    </lineage>
</organism>
<protein>
    <submittedName>
        <fullName evidence="17">Uncharacterized protein</fullName>
    </submittedName>
</protein>
<keyword evidence="11" id="KW-0560">Oxidoreductase</keyword>
<evidence type="ECO:0000256" key="14">
    <source>
        <dbReference type="SAM" id="Phobius"/>
    </source>
</evidence>
<dbReference type="PROSITE" id="PS50222">
    <property type="entry name" value="EF_HAND_2"/>
    <property type="match status" value="1"/>
</dbReference>
<dbReference type="InterPro" id="IPR017927">
    <property type="entry name" value="FAD-bd_FR_type"/>
</dbReference>
<dbReference type="Pfam" id="PF08030">
    <property type="entry name" value="NAD_binding_6"/>
    <property type="match status" value="1"/>
</dbReference>
<evidence type="ECO:0000256" key="3">
    <source>
        <dbReference type="ARBA" id="ARBA00022559"/>
    </source>
</evidence>
<sequence length="749" mass="85260">MNNNNNNNKEDSSLSSSNSSSSNSSSFSSFVYEPDGPTSSLTTCLEDDQLLRFVDDIYFEEVEKRFNQVALVWDDDDDNHGCISSVPTIDASHFGYCLGMQENSEFGDELLQALRQRRNTNTRLNKMELYNYYHLLISPTFDCATRLFFNMCDKDMDGRITIKDVEKMLLLSASTNSLSITGDEAHRFASLIMQQVDTQQTGYLEVNQIQNLMKETLTKKQQSNQKREDINQISTSSTSTSTSTSNQDHQNDEVAKTMWILEITVRRYWRRAWMVTVWLTLCMGVFGWKFMQYKRRPAFQVMGYCLSAAKGAAETLKLNMALILLPVSRNLLTWLRRSPFLGSFLSFNDHLNFHKLIAGGIVIGVILHGGTHLACDIPRISSTNSFIFQTTFGNSFGNQQPSYLQVLCTIEVATGIVMVILMAIAFVLATNLPRRRSPSLPDPVRRVTGYNTFWYSHHLLIVVYVLLIVHSMFLFLANNFVEKTTWMYLAIPVLIYTGERIYRSIRSETYEVDILEANMYTGKVLHLKLSKPTNFTYKSGMYIYIKCPHVSPFEWHPFSLTSGPSDNYLSVHIRTLGDWTSHIHILFKEAMMSKPCNGPKVYIDGPYGAASQDHAKYDIVLMIGLGIGATPFISVLKDIGNNRLSKQPPNHVNDDIEIGEERGPLKAYFYWVTREHASLLWFKDSINEIISKANQNQVIEMHNYLTSVYSSGDVRSILLSVTQSLYPSKSGIDLFSQTQVHTFFTSKLV</sequence>
<feature type="transmembrane region" description="Helical" evidence="14">
    <location>
        <begin position="403"/>
        <end position="432"/>
    </location>
</feature>
<evidence type="ECO:0000256" key="5">
    <source>
        <dbReference type="ARBA" id="ARBA00022692"/>
    </source>
</evidence>
<dbReference type="InterPro" id="IPR050369">
    <property type="entry name" value="RBOH/FRE"/>
</dbReference>
<proteinExistence type="inferred from homology"/>
<feature type="domain" description="FAD-binding FR-type" evidence="16">
    <location>
        <begin position="507"/>
        <end position="613"/>
    </location>
</feature>
<dbReference type="GO" id="GO:0005509">
    <property type="term" value="F:calcium ion binding"/>
    <property type="evidence" value="ECO:0007669"/>
    <property type="project" value="InterPro"/>
</dbReference>
<dbReference type="Pfam" id="PF08414">
    <property type="entry name" value="NADPH_Ox"/>
    <property type="match status" value="1"/>
</dbReference>
<evidence type="ECO:0000256" key="6">
    <source>
        <dbReference type="ARBA" id="ARBA00022723"/>
    </source>
</evidence>
<dbReference type="Gene3D" id="1.10.238.10">
    <property type="entry name" value="EF-hand"/>
    <property type="match status" value="1"/>
</dbReference>
<dbReference type="SUPFAM" id="SSF52343">
    <property type="entry name" value="Ferredoxin reductase-like, C-terminal NADP-linked domain"/>
    <property type="match status" value="1"/>
</dbReference>
<keyword evidence="10 14" id="KW-1133">Transmembrane helix</keyword>
<evidence type="ECO:0000313" key="18">
    <source>
        <dbReference type="Proteomes" id="UP001443914"/>
    </source>
</evidence>
<keyword evidence="3" id="KW-0575">Peroxidase</keyword>
<dbReference type="InterPro" id="IPR002048">
    <property type="entry name" value="EF_hand_dom"/>
</dbReference>
<dbReference type="GO" id="GO:0009653">
    <property type="term" value="P:anatomical structure morphogenesis"/>
    <property type="evidence" value="ECO:0007669"/>
    <property type="project" value="UniProtKB-ARBA"/>
</dbReference>
<dbReference type="GO" id="GO:0004601">
    <property type="term" value="F:peroxidase activity"/>
    <property type="evidence" value="ECO:0007669"/>
    <property type="project" value="UniProtKB-KW"/>
</dbReference>
<keyword evidence="9" id="KW-0521">NADP</keyword>
<dbReference type="Pfam" id="PF01794">
    <property type="entry name" value="Ferric_reduct"/>
    <property type="match status" value="1"/>
</dbReference>
<evidence type="ECO:0000259" key="15">
    <source>
        <dbReference type="PROSITE" id="PS50222"/>
    </source>
</evidence>
<evidence type="ECO:0000256" key="7">
    <source>
        <dbReference type="ARBA" id="ARBA00022827"/>
    </source>
</evidence>
<dbReference type="Gene3D" id="2.40.30.10">
    <property type="entry name" value="Translation factors"/>
    <property type="match status" value="1"/>
</dbReference>
<reference evidence="17" key="1">
    <citation type="submission" date="2024-03" db="EMBL/GenBank/DDBJ databases">
        <title>WGS assembly of Saponaria officinalis var. Norfolk2.</title>
        <authorList>
            <person name="Jenkins J."/>
            <person name="Shu S."/>
            <person name="Grimwood J."/>
            <person name="Barry K."/>
            <person name="Goodstein D."/>
            <person name="Schmutz J."/>
            <person name="Leebens-Mack J."/>
            <person name="Osbourn A."/>
        </authorList>
    </citation>
    <scope>NUCLEOTIDE SEQUENCE [LARGE SCALE GENOMIC DNA]</scope>
    <source>
        <strain evidence="17">JIC</strain>
    </source>
</reference>
<dbReference type="AlphaFoldDB" id="A0AAW1GZJ0"/>
<evidence type="ECO:0000256" key="8">
    <source>
        <dbReference type="ARBA" id="ARBA00022837"/>
    </source>
</evidence>
<keyword evidence="6" id="KW-0479">Metal-binding</keyword>
<dbReference type="GO" id="GO:0005886">
    <property type="term" value="C:plasma membrane"/>
    <property type="evidence" value="ECO:0007669"/>
    <property type="project" value="TreeGrafter"/>
</dbReference>
<dbReference type="InterPro" id="IPR039261">
    <property type="entry name" value="FNR_nucleotide-bd"/>
</dbReference>
<comment type="similarity">
    <text evidence="2">Belongs to the RBOH (TC 5.B.1.3) family.</text>
</comment>